<dbReference type="SUPFAM" id="SSF48498">
    <property type="entry name" value="Tetracyclin repressor-like, C-terminal domain"/>
    <property type="match status" value="1"/>
</dbReference>
<dbReference type="AlphaFoldDB" id="A0A1H3UTY0"/>
<organism evidence="5 6">
    <name type="scientific">Evansella caseinilytica</name>
    <dbReference type="NCBI Taxonomy" id="1503961"/>
    <lineage>
        <taxon>Bacteria</taxon>
        <taxon>Bacillati</taxon>
        <taxon>Bacillota</taxon>
        <taxon>Bacilli</taxon>
        <taxon>Bacillales</taxon>
        <taxon>Bacillaceae</taxon>
        <taxon>Evansella</taxon>
    </lineage>
</organism>
<sequence length="223" mass="26459">MYSAFEKLPEEKKQRILRICMEEFSNNGYANTSTDTITNRAGISKGILFHYFKNKKNLYFYIVEYASELLSRKLLGATKKATSTDYFERIKEVAVLKQKVQWEYIVETKLVANALLHSPLEIKTELSEIIQRSTNAYKEHEKNMENNYKKYLEDQLNKGMLKEGLSPEKIIQLTTYILKQLSDKYLYLIETQQLDIKDLYDKVIPEMDEYIHMMKYGIYKEQH</sequence>
<reference evidence="6" key="1">
    <citation type="submission" date="2016-10" db="EMBL/GenBank/DDBJ databases">
        <authorList>
            <person name="Varghese N."/>
            <person name="Submissions S."/>
        </authorList>
    </citation>
    <scope>NUCLEOTIDE SEQUENCE [LARGE SCALE GENOMIC DNA]</scope>
    <source>
        <strain evidence="6">SP</strain>
    </source>
</reference>
<protein>
    <submittedName>
        <fullName evidence="5">Regulatory protein, tetR family</fullName>
    </submittedName>
</protein>
<feature type="domain" description="HTH tetR-type" evidence="4">
    <location>
        <begin position="10"/>
        <end position="70"/>
    </location>
</feature>
<dbReference type="Gene3D" id="1.10.10.60">
    <property type="entry name" value="Homeodomain-like"/>
    <property type="match status" value="1"/>
</dbReference>
<dbReference type="SUPFAM" id="SSF46689">
    <property type="entry name" value="Homeodomain-like"/>
    <property type="match status" value="1"/>
</dbReference>
<dbReference type="PANTHER" id="PTHR43479">
    <property type="entry name" value="ACREF/ENVCD OPERON REPRESSOR-RELATED"/>
    <property type="match status" value="1"/>
</dbReference>
<dbReference type="Proteomes" id="UP000198935">
    <property type="component" value="Unassembled WGS sequence"/>
</dbReference>
<evidence type="ECO:0000313" key="5">
    <source>
        <dbReference type="EMBL" id="SDZ65788.1"/>
    </source>
</evidence>
<dbReference type="PANTHER" id="PTHR43479:SF11">
    <property type="entry name" value="ACREF_ENVCD OPERON REPRESSOR-RELATED"/>
    <property type="match status" value="1"/>
</dbReference>
<dbReference type="PROSITE" id="PS01081">
    <property type="entry name" value="HTH_TETR_1"/>
    <property type="match status" value="1"/>
</dbReference>
<dbReference type="EMBL" id="FNPI01000026">
    <property type="protein sequence ID" value="SDZ65788.1"/>
    <property type="molecule type" value="Genomic_DNA"/>
</dbReference>
<dbReference type="InterPro" id="IPR001647">
    <property type="entry name" value="HTH_TetR"/>
</dbReference>
<dbReference type="STRING" id="1503961.SAMN05421736_12639"/>
<dbReference type="PROSITE" id="PS50977">
    <property type="entry name" value="HTH_TETR_2"/>
    <property type="match status" value="1"/>
</dbReference>
<keyword evidence="6" id="KW-1185">Reference proteome</keyword>
<dbReference type="InterPro" id="IPR050624">
    <property type="entry name" value="HTH-type_Tx_Regulator"/>
</dbReference>
<feature type="DNA-binding region" description="H-T-H motif" evidence="3">
    <location>
        <begin position="33"/>
        <end position="52"/>
    </location>
</feature>
<evidence type="ECO:0000256" key="2">
    <source>
        <dbReference type="ARBA" id="ARBA00023125"/>
    </source>
</evidence>
<dbReference type="InterPro" id="IPR036271">
    <property type="entry name" value="Tet_transcr_reg_TetR-rel_C_sf"/>
</dbReference>
<dbReference type="InterPro" id="IPR023772">
    <property type="entry name" value="DNA-bd_HTH_TetR-type_CS"/>
</dbReference>
<keyword evidence="1" id="KW-0678">Repressor</keyword>
<dbReference type="GO" id="GO:0003677">
    <property type="term" value="F:DNA binding"/>
    <property type="evidence" value="ECO:0007669"/>
    <property type="project" value="UniProtKB-UniRule"/>
</dbReference>
<dbReference type="Pfam" id="PF00440">
    <property type="entry name" value="TetR_N"/>
    <property type="match status" value="1"/>
</dbReference>
<evidence type="ECO:0000256" key="3">
    <source>
        <dbReference type="PROSITE-ProRule" id="PRU00335"/>
    </source>
</evidence>
<keyword evidence="2 3" id="KW-0238">DNA-binding</keyword>
<dbReference type="OrthoDB" id="9780939at2"/>
<dbReference type="Gene3D" id="1.10.357.10">
    <property type="entry name" value="Tetracycline Repressor, domain 2"/>
    <property type="match status" value="1"/>
</dbReference>
<gene>
    <name evidence="5" type="ORF">SAMN05421736_12639</name>
</gene>
<dbReference type="InterPro" id="IPR009057">
    <property type="entry name" value="Homeodomain-like_sf"/>
</dbReference>
<evidence type="ECO:0000313" key="6">
    <source>
        <dbReference type="Proteomes" id="UP000198935"/>
    </source>
</evidence>
<dbReference type="PRINTS" id="PR00455">
    <property type="entry name" value="HTHTETR"/>
</dbReference>
<name>A0A1H3UTY0_9BACI</name>
<evidence type="ECO:0000256" key="1">
    <source>
        <dbReference type="ARBA" id="ARBA00022491"/>
    </source>
</evidence>
<evidence type="ECO:0000259" key="4">
    <source>
        <dbReference type="PROSITE" id="PS50977"/>
    </source>
</evidence>
<proteinExistence type="predicted"/>
<accession>A0A1H3UTY0</accession>